<dbReference type="EMBL" id="BKCP01004528">
    <property type="protein sequence ID" value="GER31961.1"/>
    <property type="molecule type" value="Genomic_DNA"/>
</dbReference>
<evidence type="ECO:0000256" key="2">
    <source>
        <dbReference type="ARBA" id="ARBA00005500"/>
    </source>
</evidence>
<dbReference type="InterPro" id="IPR010580">
    <property type="entry name" value="ER_stress-assoc"/>
</dbReference>
<evidence type="ECO:0000256" key="7">
    <source>
        <dbReference type="SAM" id="Phobius"/>
    </source>
</evidence>
<evidence type="ECO:0000256" key="4">
    <source>
        <dbReference type="ARBA" id="ARBA00022824"/>
    </source>
</evidence>
<name>A0A5A7PH37_STRAF</name>
<keyword evidence="4" id="KW-0256">Endoplasmic reticulum</keyword>
<keyword evidence="6 7" id="KW-0472">Membrane</keyword>
<accession>A0A5A7PH37</accession>
<keyword evidence="5 7" id="KW-1133">Transmembrane helix</keyword>
<evidence type="ECO:0000256" key="1">
    <source>
        <dbReference type="ARBA" id="ARBA00004389"/>
    </source>
</evidence>
<protein>
    <submittedName>
        <fullName evidence="8">Stress associated endoplasmic reticulum protein</fullName>
    </submittedName>
</protein>
<gene>
    <name evidence="8" type="ORF">STAS_08008</name>
</gene>
<evidence type="ECO:0000256" key="5">
    <source>
        <dbReference type="ARBA" id="ARBA00022989"/>
    </source>
</evidence>
<dbReference type="PANTHER" id="PTHR15601">
    <property type="entry name" value="STRESS ASSOCIATED ENDOPLASMIC RETICULUM PROTEIN SERP1/RAMP4"/>
    <property type="match status" value="1"/>
</dbReference>
<dbReference type="PANTHER" id="PTHR15601:SF23">
    <property type="entry name" value="STRESS ASSOCIATED ENDOPLASMIC RETICULUM PROTEIN"/>
    <property type="match status" value="1"/>
</dbReference>
<dbReference type="OrthoDB" id="16679at2759"/>
<keyword evidence="9" id="KW-1185">Reference proteome</keyword>
<sequence>STQGYIHTKYQPTTTHHIDGTFMAERQTLHKQLEPIESSIRVAKGNQNLSTVSQSTLANPFPNNDVSCQDMHCSSTLQLAWTTSRRLADRKVMKFEKNIVKRGATTETSKKKGNSYPVGPLLLGFFIFVVIGSCELFP</sequence>
<comment type="caution">
    <text evidence="8">The sequence shown here is derived from an EMBL/GenBank/DDBJ whole genome shotgun (WGS) entry which is preliminary data.</text>
</comment>
<dbReference type="AlphaFoldDB" id="A0A5A7PH37"/>
<dbReference type="GO" id="GO:0030968">
    <property type="term" value="P:endoplasmic reticulum unfolded protein response"/>
    <property type="evidence" value="ECO:0007669"/>
    <property type="project" value="TreeGrafter"/>
</dbReference>
<reference evidence="9" key="1">
    <citation type="journal article" date="2019" name="Curr. Biol.">
        <title>Genome Sequence of Striga asiatica Provides Insight into the Evolution of Plant Parasitism.</title>
        <authorList>
            <person name="Yoshida S."/>
            <person name="Kim S."/>
            <person name="Wafula E.K."/>
            <person name="Tanskanen J."/>
            <person name="Kim Y.M."/>
            <person name="Honaas L."/>
            <person name="Yang Z."/>
            <person name="Spallek T."/>
            <person name="Conn C.E."/>
            <person name="Ichihashi Y."/>
            <person name="Cheong K."/>
            <person name="Cui S."/>
            <person name="Der J.P."/>
            <person name="Gundlach H."/>
            <person name="Jiao Y."/>
            <person name="Hori C."/>
            <person name="Ishida J.K."/>
            <person name="Kasahara H."/>
            <person name="Kiba T."/>
            <person name="Kim M.S."/>
            <person name="Koo N."/>
            <person name="Laohavisit A."/>
            <person name="Lee Y.H."/>
            <person name="Lumba S."/>
            <person name="McCourt P."/>
            <person name="Mortimer J.C."/>
            <person name="Mutuku J.M."/>
            <person name="Nomura T."/>
            <person name="Sasaki-Sekimoto Y."/>
            <person name="Seto Y."/>
            <person name="Wang Y."/>
            <person name="Wakatake T."/>
            <person name="Sakakibara H."/>
            <person name="Demura T."/>
            <person name="Yamaguchi S."/>
            <person name="Yoneyama K."/>
            <person name="Manabe R.I."/>
            <person name="Nelson D.C."/>
            <person name="Schulman A.H."/>
            <person name="Timko M.P."/>
            <person name="dePamphilis C.W."/>
            <person name="Choi D."/>
            <person name="Shirasu K."/>
        </authorList>
    </citation>
    <scope>NUCLEOTIDE SEQUENCE [LARGE SCALE GENOMIC DNA]</scope>
    <source>
        <strain evidence="9">cv. UVA1</strain>
    </source>
</reference>
<evidence type="ECO:0000256" key="3">
    <source>
        <dbReference type="ARBA" id="ARBA00022692"/>
    </source>
</evidence>
<evidence type="ECO:0000256" key="6">
    <source>
        <dbReference type="ARBA" id="ARBA00023136"/>
    </source>
</evidence>
<comment type="subcellular location">
    <subcellularLocation>
        <location evidence="1">Endoplasmic reticulum membrane</location>
        <topology evidence="1">Single-pass membrane protein</topology>
    </subcellularLocation>
</comment>
<keyword evidence="3 7" id="KW-0812">Transmembrane</keyword>
<dbReference type="Pfam" id="PF06624">
    <property type="entry name" value="RAMP4"/>
    <property type="match status" value="1"/>
</dbReference>
<feature type="non-terminal residue" evidence="8">
    <location>
        <position position="1"/>
    </location>
</feature>
<comment type="similarity">
    <text evidence="2">Belongs to the RAMP4 family.</text>
</comment>
<evidence type="ECO:0000313" key="9">
    <source>
        <dbReference type="Proteomes" id="UP000325081"/>
    </source>
</evidence>
<organism evidence="8 9">
    <name type="scientific">Striga asiatica</name>
    <name type="common">Asiatic witchweed</name>
    <name type="synonym">Buchnera asiatica</name>
    <dbReference type="NCBI Taxonomy" id="4170"/>
    <lineage>
        <taxon>Eukaryota</taxon>
        <taxon>Viridiplantae</taxon>
        <taxon>Streptophyta</taxon>
        <taxon>Embryophyta</taxon>
        <taxon>Tracheophyta</taxon>
        <taxon>Spermatophyta</taxon>
        <taxon>Magnoliopsida</taxon>
        <taxon>eudicotyledons</taxon>
        <taxon>Gunneridae</taxon>
        <taxon>Pentapetalae</taxon>
        <taxon>asterids</taxon>
        <taxon>lamiids</taxon>
        <taxon>Lamiales</taxon>
        <taxon>Orobanchaceae</taxon>
        <taxon>Buchnereae</taxon>
        <taxon>Striga</taxon>
    </lineage>
</organism>
<proteinExistence type="inferred from homology"/>
<feature type="transmembrane region" description="Helical" evidence="7">
    <location>
        <begin position="118"/>
        <end position="137"/>
    </location>
</feature>
<dbReference type="GO" id="GO:0005789">
    <property type="term" value="C:endoplasmic reticulum membrane"/>
    <property type="evidence" value="ECO:0007669"/>
    <property type="project" value="UniProtKB-SubCell"/>
</dbReference>
<dbReference type="Proteomes" id="UP000325081">
    <property type="component" value="Unassembled WGS sequence"/>
</dbReference>
<evidence type="ECO:0000313" key="8">
    <source>
        <dbReference type="EMBL" id="GER31961.1"/>
    </source>
</evidence>